<sequence>EIHSKAADAKPQEIANTLWAYAKNRSVEAPLFHGLADVALGQDLLWTFKPQELSNTVWSFATVGLHHVPLCTAMVDVVISKRWELSPQNAANILWAYSKLQVGEQSGRLVEELLGVSIWRLPQHKPQEISAIVWAGSRDSPGSWRFFEAVAKICISRLRDFPPQALAYMVEAYGTIEQGGPASAFSKGMIRESLDRLHQFELSALTHLLAGVVQFTRNSEPEGESGSQ</sequence>
<accession>A0ABN9PI43</accession>
<evidence type="ECO:0000313" key="2">
    <source>
        <dbReference type="Proteomes" id="UP001189429"/>
    </source>
</evidence>
<organism evidence="1 2">
    <name type="scientific">Prorocentrum cordatum</name>
    <dbReference type="NCBI Taxonomy" id="2364126"/>
    <lineage>
        <taxon>Eukaryota</taxon>
        <taxon>Sar</taxon>
        <taxon>Alveolata</taxon>
        <taxon>Dinophyceae</taxon>
        <taxon>Prorocentrales</taxon>
        <taxon>Prorocentraceae</taxon>
        <taxon>Prorocentrum</taxon>
    </lineage>
</organism>
<feature type="non-terminal residue" evidence="1">
    <location>
        <position position="228"/>
    </location>
</feature>
<comment type="caution">
    <text evidence="1">The sequence shown here is derived from an EMBL/GenBank/DDBJ whole genome shotgun (WGS) entry which is preliminary data.</text>
</comment>
<gene>
    <name evidence="1" type="ORF">PCOR1329_LOCUS1312</name>
</gene>
<protein>
    <recommendedName>
        <fullName evidence="3">Nuclear pore complex protein Nup85</fullName>
    </recommendedName>
</protein>
<evidence type="ECO:0008006" key="3">
    <source>
        <dbReference type="Google" id="ProtNLM"/>
    </source>
</evidence>
<feature type="non-terminal residue" evidence="1">
    <location>
        <position position="1"/>
    </location>
</feature>
<dbReference type="PANTHER" id="PTHR21228:SF40">
    <property type="entry name" value="LD45607P"/>
    <property type="match status" value="1"/>
</dbReference>
<dbReference type="InterPro" id="IPR050870">
    <property type="entry name" value="FAST_kinase"/>
</dbReference>
<reference evidence="1" key="1">
    <citation type="submission" date="2023-10" db="EMBL/GenBank/DDBJ databases">
        <authorList>
            <person name="Chen Y."/>
            <person name="Shah S."/>
            <person name="Dougan E. K."/>
            <person name="Thang M."/>
            <person name="Chan C."/>
        </authorList>
    </citation>
    <scope>NUCLEOTIDE SEQUENCE [LARGE SCALE GENOMIC DNA]</scope>
</reference>
<name>A0ABN9PI43_9DINO</name>
<keyword evidence="2" id="KW-1185">Reference proteome</keyword>
<dbReference type="Proteomes" id="UP001189429">
    <property type="component" value="Unassembled WGS sequence"/>
</dbReference>
<dbReference type="EMBL" id="CAUYUJ010000318">
    <property type="protein sequence ID" value="CAK0789880.1"/>
    <property type="molecule type" value="Genomic_DNA"/>
</dbReference>
<proteinExistence type="predicted"/>
<evidence type="ECO:0000313" key="1">
    <source>
        <dbReference type="EMBL" id="CAK0789880.1"/>
    </source>
</evidence>
<dbReference type="PANTHER" id="PTHR21228">
    <property type="entry name" value="FAST LEU-RICH DOMAIN-CONTAINING"/>
    <property type="match status" value="1"/>
</dbReference>